<proteinExistence type="predicted"/>
<evidence type="ECO:0000313" key="3">
    <source>
        <dbReference type="Proteomes" id="UP000622552"/>
    </source>
</evidence>
<evidence type="ECO:0000313" key="2">
    <source>
        <dbReference type="EMBL" id="MBG6137498.1"/>
    </source>
</evidence>
<dbReference type="EMBL" id="JADOUF010000001">
    <property type="protein sequence ID" value="MBG6137498.1"/>
    <property type="molecule type" value="Genomic_DNA"/>
</dbReference>
<dbReference type="AlphaFoldDB" id="A0A8J7GJ68"/>
<comment type="caution">
    <text evidence="2">The sequence shown here is derived from an EMBL/GenBank/DDBJ whole genome shotgun (WGS) entry which is preliminary data.</text>
</comment>
<keyword evidence="3" id="KW-1185">Reference proteome</keyword>
<protein>
    <submittedName>
        <fullName evidence="2">Uncharacterized protein</fullName>
    </submittedName>
</protein>
<dbReference type="RefSeq" id="WP_197004359.1">
    <property type="nucleotide sequence ID" value="NZ_BONS01000020.1"/>
</dbReference>
<name>A0A8J7GJ68_9ACTN</name>
<organism evidence="2 3">
    <name type="scientific">Longispora fulva</name>
    <dbReference type="NCBI Taxonomy" id="619741"/>
    <lineage>
        <taxon>Bacteria</taxon>
        <taxon>Bacillati</taxon>
        <taxon>Actinomycetota</taxon>
        <taxon>Actinomycetes</taxon>
        <taxon>Micromonosporales</taxon>
        <taxon>Micromonosporaceae</taxon>
        <taxon>Longispora</taxon>
    </lineage>
</organism>
<feature type="region of interest" description="Disordered" evidence="1">
    <location>
        <begin position="138"/>
        <end position="158"/>
    </location>
</feature>
<dbReference type="Proteomes" id="UP000622552">
    <property type="component" value="Unassembled WGS sequence"/>
</dbReference>
<gene>
    <name evidence="2" type="ORF">IW245_003692</name>
</gene>
<feature type="compositionally biased region" description="Basic and acidic residues" evidence="1">
    <location>
        <begin position="140"/>
        <end position="150"/>
    </location>
</feature>
<sequence>MANTPKFPVEPGEFQAFLDKYTFEEIAEIFEGSVSGAKRAAARLGLTKPNIQLPKSRLPWRVLAKHNQNGKIPRLLRTGYKLELIEQGRQDIELATWEIHEFEVWERQIRRAGVVVDYDPDFEGTDLHPEGGWMYAPRQPGDEGLIREPDGVSSHLKN</sequence>
<evidence type="ECO:0000256" key="1">
    <source>
        <dbReference type="SAM" id="MobiDB-lite"/>
    </source>
</evidence>
<accession>A0A8J7GJ68</accession>
<reference evidence="2" key="1">
    <citation type="submission" date="2020-11" db="EMBL/GenBank/DDBJ databases">
        <title>Sequencing the genomes of 1000 actinobacteria strains.</title>
        <authorList>
            <person name="Klenk H.-P."/>
        </authorList>
    </citation>
    <scope>NUCLEOTIDE SEQUENCE</scope>
    <source>
        <strain evidence="2">DSM 45356</strain>
    </source>
</reference>